<gene>
    <name evidence="1" type="ORF">JR064_03190</name>
</gene>
<reference evidence="1 2" key="1">
    <citation type="submission" date="2021-02" db="EMBL/GenBank/DDBJ databases">
        <title>Taxonomically Unique Crown Gall-Associated Xanthomonas Stains Have Deficiency in Virulence Repertories.</title>
        <authorList>
            <person name="Mafakheri H."/>
            <person name="Taghavi S.M."/>
            <person name="Dimkic I."/>
            <person name="Nemanja K."/>
            <person name="Osdaghi E."/>
        </authorList>
    </citation>
    <scope>NUCLEOTIDE SEQUENCE [LARGE SCALE GENOMIC DNA]</scope>
    <source>
        <strain evidence="1 2">FX4</strain>
    </source>
</reference>
<keyword evidence="2" id="KW-1185">Reference proteome</keyword>
<sequence>MSRPRPRRLQIEGATFICGVRPLRDAAAAAMVLAAHGAGRHLRLCFRSDPAQGCLAGDAGLEAGTVRTAAGRWVSLHRPGVMRALIEAGLAHTAPAGHLDDGWQLLAAATLPADSLDHGREPG</sequence>
<dbReference type="EMBL" id="JAFIWB010000002">
    <property type="protein sequence ID" value="MBN6101167.1"/>
    <property type="molecule type" value="Genomic_DNA"/>
</dbReference>
<name>A0ABS3AYB5_9XANT</name>
<evidence type="ECO:0000313" key="1">
    <source>
        <dbReference type="EMBL" id="MBN6101167.1"/>
    </source>
</evidence>
<dbReference type="Proteomes" id="UP000695802">
    <property type="component" value="Unassembled WGS sequence"/>
</dbReference>
<dbReference type="RefSeq" id="WP_206228802.1">
    <property type="nucleotide sequence ID" value="NZ_JAFIWB010000002.1"/>
</dbReference>
<organism evidence="1 2">
    <name type="scientific">Xanthomonas bonasiae</name>
    <dbReference type="NCBI Taxonomy" id="2810351"/>
    <lineage>
        <taxon>Bacteria</taxon>
        <taxon>Pseudomonadati</taxon>
        <taxon>Pseudomonadota</taxon>
        <taxon>Gammaproteobacteria</taxon>
        <taxon>Lysobacterales</taxon>
        <taxon>Lysobacteraceae</taxon>
        <taxon>Xanthomonas</taxon>
    </lineage>
</organism>
<protein>
    <submittedName>
        <fullName evidence="1">Uncharacterized protein</fullName>
    </submittedName>
</protein>
<comment type="caution">
    <text evidence="1">The sequence shown here is derived from an EMBL/GenBank/DDBJ whole genome shotgun (WGS) entry which is preliminary data.</text>
</comment>
<evidence type="ECO:0000313" key="2">
    <source>
        <dbReference type="Proteomes" id="UP000695802"/>
    </source>
</evidence>
<accession>A0ABS3AYB5</accession>
<proteinExistence type="predicted"/>